<keyword evidence="8" id="KW-1185">Reference proteome</keyword>
<evidence type="ECO:0000256" key="4">
    <source>
        <dbReference type="ARBA" id="ARBA00023242"/>
    </source>
</evidence>
<dbReference type="Proteomes" id="UP001287286">
    <property type="component" value="Unassembled WGS sequence"/>
</dbReference>
<dbReference type="InterPro" id="IPR051027">
    <property type="entry name" value="bZIP_transcription_factors"/>
</dbReference>
<keyword evidence="2" id="KW-0805">Transcription regulation</keyword>
<dbReference type="PROSITE" id="PS50217">
    <property type="entry name" value="BZIP"/>
    <property type="match status" value="1"/>
</dbReference>
<keyword evidence="3" id="KW-0804">Transcription</keyword>
<comment type="subcellular location">
    <subcellularLocation>
        <location evidence="1">Nucleus</location>
    </subcellularLocation>
</comment>
<dbReference type="SUPFAM" id="SSF57959">
    <property type="entry name" value="Leucine zipper domain"/>
    <property type="match status" value="1"/>
</dbReference>
<feature type="compositionally biased region" description="Basic residues" evidence="5">
    <location>
        <begin position="142"/>
        <end position="156"/>
    </location>
</feature>
<comment type="caution">
    <text evidence="7">The sequence shown here is derived from an EMBL/GenBank/DDBJ whole genome shotgun (WGS) entry which is preliminary data.</text>
</comment>
<accession>A0ABR0BFP1</accession>
<evidence type="ECO:0000313" key="7">
    <source>
        <dbReference type="EMBL" id="KAK4074887.1"/>
    </source>
</evidence>
<name>A0ABR0BFP1_PURLI</name>
<reference evidence="7 8" key="1">
    <citation type="journal article" date="2024" name="Microbiol. Resour. Announc.">
        <title>Genome annotations for the ascomycete fungi Trichoderma harzianum, Trichoderma aggressivum, and Purpureocillium lilacinum.</title>
        <authorList>
            <person name="Beijen E.P.W."/>
            <person name="Ohm R.A."/>
        </authorList>
    </citation>
    <scope>NUCLEOTIDE SEQUENCE [LARGE SCALE GENOMIC DNA]</scope>
    <source>
        <strain evidence="7 8">CBS 150709</strain>
    </source>
</reference>
<evidence type="ECO:0000256" key="5">
    <source>
        <dbReference type="SAM" id="MobiDB-lite"/>
    </source>
</evidence>
<proteinExistence type="predicted"/>
<protein>
    <recommendedName>
        <fullName evidence="6">BZIP domain-containing protein</fullName>
    </recommendedName>
</protein>
<keyword evidence="4" id="KW-0539">Nucleus</keyword>
<evidence type="ECO:0000256" key="2">
    <source>
        <dbReference type="ARBA" id="ARBA00023015"/>
    </source>
</evidence>
<evidence type="ECO:0000259" key="6">
    <source>
        <dbReference type="PROSITE" id="PS50217"/>
    </source>
</evidence>
<dbReference type="SMART" id="SM00338">
    <property type="entry name" value="BRLZ"/>
    <property type="match status" value="1"/>
</dbReference>
<evidence type="ECO:0000313" key="8">
    <source>
        <dbReference type="Proteomes" id="UP001287286"/>
    </source>
</evidence>
<dbReference type="PANTHER" id="PTHR19304">
    <property type="entry name" value="CYCLIC-AMP RESPONSE ELEMENT BINDING PROTEIN"/>
    <property type="match status" value="1"/>
</dbReference>
<dbReference type="InterPro" id="IPR046347">
    <property type="entry name" value="bZIP_sf"/>
</dbReference>
<sequence>MYSNSAIADGFIDPLLLNMQESLGATQQQTNINSDCSTARSPAEETITGRILGDFAAFPAPHLRNPNISPELTAGNAGGLDGAIDGVRITRTAETNPATVELGSVCDKALHSPSTHHPKETAAHLASSSLGRGLKTTESHAAVRKRVVKKRGRPRKIPTNPASSTGKLAVPADVRAQRIRDKNRAAADKCRSRRRLEEDQLRAKHECIQNLHRNLSASLSDISEEVHVLRNMLLAHGTCDCSLIQDYLKQTASKWVQVKRSTALRVAG</sequence>
<organism evidence="7 8">
    <name type="scientific">Purpureocillium lilacinum</name>
    <name type="common">Paecilomyces lilacinus</name>
    <dbReference type="NCBI Taxonomy" id="33203"/>
    <lineage>
        <taxon>Eukaryota</taxon>
        <taxon>Fungi</taxon>
        <taxon>Dikarya</taxon>
        <taxon>Ascomycota</taxon>
        <taxon>Pezizomycotina</taxon>
        <taxon>Sordariomycetes</taxon>
        <taxon>Hypocreomycetidae</taxon>
        <taxon>Hypocreales</taxon>
        <taxon>Ophiocordycipitaceae</taxon>
        <taxon>Purpureocillium</taxon>
    </lineage>
</organism>
<evidence type="ECO:0000256" key="3">
    <source>
        <dbReference type="ARBA" id="ARBA00023163"/>
    </source>
</evidence>
<feature type="region of interest" description="Disordered" evidence="5">
    <location>
        <begin position="111"/>
        <end position="167"/>
    </location>
</feature>
<dbReference type="EMBL" id="JAWRVI010000141">
    <property type="protein sequence ID" value="KAK4074887.1"/>
    <property type="molecule type" value="Genomic_DNA"/>
</dbReference>
<dbReference type="CDD" id="cd14687">
    <property type="entry name" value="bZIP_ATF2"/>
    <property type="match status" value="1"/>
</dbReference>
<evidence type="ECO:0000256" key="1">
    <source>
        <dbReference type="ARBA" id="ARBA00004123"/>
    </source>
</evidence>
<gene>
    <name evidence="7" type="ORF">Purlil1_12868</name>
</gene>
<dbReference type="Gene3D" id="1.20.5.170">
    <property type="match status" value="1"/>
</dbReference>
<dbReference type="InterPro" id="IPR004827">
    <property type="entry name" value="bZIP"/>
</dbReference>
<feature type="domain" description="BZIP" evidence="6">
    <location>
        <begin position="173"/>
        <end position="236"/>
    </location>
</feature>